<dbReference type="InterPro" id="IPR029052">
    <property type="entry name" value="Metallo-depent_PP-like"/>
</dbReference>
<dbReference type="InterPro" id="IPR004843">
    <property type="entry name" value="Calcineurin-like_PHP"/>
</dbReference>
<evidence type="ECO:0000313" key="4">
    <source>
        <dbReference type="Proteomes" id="UP000189956"/>
    </source>
</evidence>
<keyword evidence="1" id="KW-0732">Signal</keyword>
<dbReference type="RefSeq" id="WP_078735455.1">
    <property type="nucleotide sequence ID" value="NZ_FUWL01000003.1"/>
</dbReference>
<sequence>MAKTKYKKTKITLIIILVLLIASGVLLKMRWSAWFANSPEDPYTVPDSIARVTIVPGQAFETERTVSWLCGEEERPATLAFRALKDSLVDTAWQVIEASGDVIRSRSGQGAYYHAHLSRLTPGEVYQLRLRVGEDHEKVLSMAMPAMLDSVMNFVYLGDVQDPDGEMSTGLFDLFRGQAGSVRPDFFALAGDQIEGPTDEYWRVWYDSWKGYTDEMPMIVSTGNHEYLKKGFARELDPRWVPQYNYPANGPEDFEGRSYYVDFPLARFVVIDSNGINSPSDIWNHRAWLKEVLKASTQPWQIVMYHHAVHCVRAGRSHPVMQYIFKPILVEYGADLVLQGHDHAYSRITTPAEDGGRTAPVYLISCSSPKLYRNGFAPIHDRLGSGIQLYQTVRVTPDTIHYTSLQYTGEVYDELVLAREAGTGKITVTDKATHIPELFLFDNFSSSKKGQKKAKAYADAVEKRLKSRS</sequence>
<name>A0A1T4JM39_PORCN</name>
<evidence type="ECO:0000313" key="3">
    <source>
        <dbReference type="EMBL" id="SJZ31250.1"/>
    </source>
</evidence>
<feature type="domain" description="Calcineurin-like phosphoesterase" evidence="2">
    <location>
        <begin position="152"/>
        <end position="345"/>
    </location>
</feature>
<evidence type="ECO:0000259" key="2">
    <source>
        <dbReference type="Pfam" id="PF00149"/>
    </source>
</evidence>
<dbReference type="GO" id="GO:0003993">
    <property type="term" value="F:acid phosphatase activity"/>
    <property type="evidence" value="ECO:0007669"/>
    <property type="project" value="InterPro"/>
</dbReference>
<dbReference type="Proteomes" id="UP000189956">
    <property type="component" value="Unassembled WGS sequence"/>
</dbReference>
<dbReference type="SUPFAM" id="SSF56300">
    <property type="entry name" value="Metallo-dependent phosphatases"/>
    <property type="match status" value="1"/>
</dbReference>
<accession>A0A1T4JM39</accession>
<reference evidence="3 4" key="1">
    <citation type="submission" date="2017-02" db="EMBL/GenBank/DDBJ databases">
        <authorList>
            <person name="Peterson S.W."/>
        </authorList>
    </citation>
    <scope>NUCLEOTIDE SEQUENCE [LARGE SCALE GENOMIC DNA]</scope>
    <source>
        <strain evidence="3 4">ATCC 700135</strain>
    </source>
</reference>
<dbReference type="Pfam" id="PF00149">
    <property type="entry name" value="Metallophos"/>
    <property type="match status" value="1"/>
</dbReference>
<dbReference type="EMBL" id="FUWL01000003">
    <property type="protein sequence ID" value="SJZ31250.1"/>
    <property type="molecule type" value="Genomic_DNA"/>
</dbReference>
<protein>
    <submittedName>
        <fullName evidence="3">3',5'-cyclic AMP phosphodiesterase CpdA</fullName>
    </submittedName>
</protein>
<dbReference type="PANTHER" id="PTHR22953">
    <property type="entry name" value="ACID PHOSPHATASE RELATED"/>
    <property type="match status" value="1"/>
</dbReference>
<gene>
    <name evidence="3" type="ORF">SAMN02745205_00088</name>
</gene>
<dbReference type="PANTHER" id="PTHR22953:SF153">
    <property type="entry name" value="PURPLE ACID PHOSPHATASE"/>
    <property type="match status" value="1"/>
</dbReference>
<dbReference type="Gene3D" id="3.60.21.10">
    <property type="match status" value="1"/>
</dbReference>
<dbReference type="AlphaFoldDB" id="A0A1T4JM39"/>
<proteinExistence type="predicted"/>
<dbReference type="InterPro" id="IPR039331">
    <property type="entry name" value="PAPs-like"/>
</dbReference>
<evidence type="ECO:0000256" key="1">
    <source>
        <dbReference type="ARBA" id="ARBA00022729"/>
    </source>
</evidence>
<organism evidence="3 4">
    <name type="scientific">Porphyromonas cangingivalis</name>
    <dbReference type="NCBI Taxonomy" id="36874"/>
    <lineage>
        <taxon>Bacteria</taxon>
        <taxon>Pseudomonadati</taxon>
        <taxon>Bacteroidota</taxon>
        <taxon>Bacteroidia</taxon>
        <taxon>Bacteroidales</taxon>
        <taxon>Porphyromonadaceae</taxon>
        <taxon>Porphyromonas</taxon>
    </lineage>
</organism>